<organism evidence="10 11">
    <name type="scientific">Silvimonas iriomotensis</name>
    <dbReference type="NCBI Taxonomy" id="449662"/>
    <lineage>
        <taxon>Bacteria</taxon>
        <taxon>Pseudomonadati</taxon>
        <taxon>Pseudomonadota</taxon>
        <taxon>Betaproteobacteria</taxon>
        <taxon>Neisseriales</taxon>
        <taxon>Chitinibacteraceae</taxon>
        <taxon>Silvimonas</taxon>
    </lineage>
</organism>
<dbReference type="Gene3D" id="1.10.8.100">
    <property type="entry name" value="Ribosomal RNA adenine dimethylase-like, domain 2"/>
    <property type="match status" value="1"/>
</dbReference>
<dbReference type="InterPro" id="IPR020596">
    <property type="entry name" value="rRNA_Ade_Mease_Trfase_CS"/>
</dbReference>
<dbReference type="PANTHER" id="PTHR11727">
    <property type="entry name" value="DIMETHYLADENOSINE TRANSFERASE"/>
    <property type="match status" value="1"/>
</dbReference>
<dbReference type="InterPro" id="IPR023165">
    <property type="entry name" value="rRNA_Ade_diMease-like_C"/>
</dbReference>
<dbReference type="InterPro" id="IPR029063">
    <property type="entry name" value="SAM-dependent_MTases_sf"/>
</dbReference>
<reference evidence="11" key="1">
    <citation type="journal article" date="2019" name="Int. J. Syst. Evol. Microbiol.">
        <title>The Global Catalogue of Microorganisms (GCM) 10K type strain sequencing project: providing services to taxonomists for standard genome sequencing and annotation.</title>
        <authorList>
            <consortium name="The Broad Institute Genomics Platform"/>
            <consortium name="The Broad Institute Genome Sequencing Center for Infectious Disease"/>
            <person name="Wu L."/>
            <person name="Ma J."/>
        </authorList>
    </citation>
    <scope>NUCLEOTIDE SEQUENCE [LARGE SCALE GENOMIC DNA]</scope>
    <source>
        <strain evidence="11">CGMCC 1.8859</strain>
    </source>
</reference>
<keyword evidence="4 7" id="KW-0808">Transferase</keyword>
<sequence length="289" mass="32364">MLAAPVMPDRVFAFFTLSGNRMGHIPRKRFGQNFLQDQGVIYDIVNCIDPKPGEPLVEIGPGLAALTEPLMARAGHLHVVEIDRDIVSHLQQRFKPEQLTIHNVDALQFDFGTLAREIAPGSRIRLAGNLPYNISTPLLFHLAEFGDAIADMHFMLQKEVVERIAAEPGTADYGRLSIMLQVRFATEYMLDVPPGAFYPPPKVDSAVIRMIPWPTPPWPVDDMPTLEKLVQTAFAARRKTLRNNLRGVVDDAQLLALELDPAQRPEQITVEQYVRLANWLFAQRGNTAA</sequence>
<dbReference type="PROSITE" id="PS51689">
    <property type="entry name" value="SAM_RNA_A_N6_MT"/>
    <property type="match status" value="1"/>
</dbReference>
<dbReference type="Pfam" id="PF00398">
    <property type="entry name" value="RrnaAD"/>
    <property type="match status" value="1"/>
</dbReference>
<dbReference type="GO" id="GO:0032259">
    <property type="term" value="P:methylation"/>
    <property type="evidence" value="ECO:0007669"/>
    <property type="project" value="UniProtKB-KW"/>
</dbReference>
<evidence type="ECO:0000256" key="7">
    <source>
        <dbReference type="HAMAP-Rule" id="MF_00607"/>
    </source>
</evidence>
<evidence type="ECO:0000256" key="4">
    <source>
        <dbReference type="ARBA" id="ARBA00022679"/>
    </source>
</evidence>
<accession>A0ABQ2PD35</accession>
<keyword evidence="2 7" id="KW-0698">rRNA processing</keyword>
<protein>
    <recommendedName>
        <fullName evidence="7">Ribosomal RNA small subunit methyltransferase A</fullName>
        <ecNumber evidence="7">2.1.1.182</ecNumber>
    </recommendedName>
    <alternativeName>
        <fullName evidence="7">16S rRNA (adenine(1518)-N(6)/adenine(1519)-N(6))-dimethyltransferase</fullName>
    </alternativeName>
    <alternativeName>
        <fullName evidence="7">16S rRNA dimethyladenosine transferase</fullName>
    </alternativeName>
    <alternativeName>
        <fullName evidence="7">16S rRNA dimethylase</fullName>
    </alternativeName>
    <alternativeName>
        <fullName evidence="7">S-adenosylmethionine-6-N', N'-adenosyl(rRNA) dimethyltransferase</fullName>
    </alternativeName>
</protein>
<dbReference type="HAMAP" id="MF_00607">
    <property type="entry name" value="16SrRNA_methyltr_A"/>
    <property type="match status" value="1"/>
</dbReference>
<keyword evidence="5 7" id="KW-0949">S-adenosyl-L-methionine</keyword>
<dbReference type="Gene3D" id="3.40.50.150">
    <property type="entry name" value="Vaccinia Virus protein VP39"/>
    <property type="match status" value="1"/>
</dbReference>
<evidence type="ECO:0000256" key="3">
    <source>
        <dbReference type="ARBA" id="ARBA00022603"/>
    </source>
</evidence>
<feature type="binding site" evidence="7 8">
    <location>
        <position position="35"/>
    </location>
    <ligand>
        <name>S-adenosyl-L-methionine</name>
        <dbReference type="ChEBI" id="CHEBI:59789"/>
    </ligand>
</feature>
<evidence type="ECO:0000256" key="1">
    <source>
        <dbReference type="ARBA" id="ARBA00022490"/>
    </source>
</evidence>
<gene>
    <name evidence="7 10" type="primary">ksgA</name>
    <name evidence="7" type="synonym">rsmA</name>
    <name evidence="10" type="ORF">GCM10010970_34580</name>
</gene>
<feature type="binding site" evidence="7 8">
    <location>
        <position position="129"/>
    </location>
    <ligand>
        <name>S-adenosyl-L-methionine</name>
        <dbReference type="ChEBI" id="CHEBI:59789"/>
    </ligand>
</feature>
<dbReference type="EC" id="2.1.1.182" evidence="7"/>
<keyword evidence="11" id="KW-1185">Reference proteome</keyword>
<feature type="binding site" evidence="7 8">
    <location>
        <position position="81"/>
    </location>
    <ligand>
        <name>S-adenosyl-L-methionine</name>
        <dbReference type="ChEBI" id="CHEBI:59789"/>
    </ligand>
</feature>
<dbReference type="Proteomes" id="UP000637267">
    <property type="component" value="Unassembled WGS sequence"/>
</dbReference>
<evidence type="ECO:0000256" key="6">
    <source>
        <dbReference type="ARBA" id="ARBA00022884"/>
    </source>
</evidence>
<dbReference type="InterPro" id="IPR001737">
    <property type="entry name" value="KsgA/Erm"/>
</dbReference>
<evidence type="ECO:0000313" key="11">
    <source>
        <dbReference type="Proteomes" id="UP000637267"/>
    </source>
</evidence>
<keyword evidence="1 7" id="KW-0963">Cytoplasm</keyword>
<comment type="subcellular location">
    <subcellularLocation>
        <location evidence="7">Cytoplasm</location>
    </subcellularLocation>
</comment>
<keyword evidence="6 7" id="KW-0694">RNA-binding</keyword>
<dbReference type="GO" id="GO:0008168">
    <property type="term" value="F:methyltransferase activity"/>
    <property type="evidence" value="ECO:0007669"/>
    <property type="project" value="UniProtKB-KW"/>
</dbReference>
<dbReference type="SUPFAM" id="SSF53335">
    <property type="entry name" value="S-adenosyl-L-methionine-dependent methyltransferases"/>
    <property type="match status" value="1"/>
</dbReference>
<feature type="binding site" evidence="7 8">
    <location>
        <position position="60"/>
    </location>
    <ligand>
        <name>S-adenosyl-L-methionine</name>
        <dbReference type="ChEBI" id="CHEBI:59789"/>
    </ligand>
</feature>
<dbReference type="InterPro" id="IPR020598">
    <property type="entry name" value="rRNA_Ade_methylase_Trfase_N"/>
</dbReference>
<dbReference type="NCBIfam" id="TIGR00755">
    <property type="entry name" value="ksgA"/>
    <property type="match status" value="1"/>
</dbReference>
<feature type="domain" description="Ribosomal RNA adenine methylase transferase N-terminal" evidence="9">
    <location>
        <begin position="40"/>
        <end position="214"/>
    </location>
</feature>
<evidence type="ECO:0000259" key="9">
    <source>
        <dbReference type="SMART" id="SM00650"/>
    </source>
</evidence>
<comment type="caution">
    <text evidence="10">The sequence shown here is derived from an EMBL/GenBank/DDBJ whole genome shotgun (WGS) entry which is preliminary data.</text>
</comment>
<comment type="similarity">
    <text evidence="7">Belongs to the class I-like SAM-binding methyltransferase superfamily. rRNA adenine N(6)-methyltransferase family. RsmA subfamily.</text>
</comment>
<dbReference type="EMBL" id="BMLX01000006">
    <property type="protein sequence ID" value="GGP23458.1"/>
    <property type="molecule type" value="Genomic_DNA"/>
</dbReference>
<evidence type="ECO:0000256" key="2">
    <source>
        <dbReference type="ARBA" id="ARBA00022552"/>
    </source>
</evidence>
<feature type="binding site" evidence="7 8">
    <location>
        <position position="33"/>
    </location>
    <ligand>
        <name>S-adenosyl-L-methionine</name>
        <dbReference type="ChEBI" id="CHEBI:59789"/>
    </ligand>
</feature>
<evidence type="ECO:0000256" key="8">
    <source>
        <dbReference type="PROSITE-ProRule" id="PRU01026"/>
    </source>
</evidence>
<evidence type="ECO:0000313" key="10">
    <source>
        <dbReference type="EMBL" id="GGP23458.1"/>
    </source>
</evidence>
<proteinExistence type="inferred from homology"/>
<feature type="binding site" evidence="7 8">
    <location>
        <position position="105"/>
    </location>
    <ligand>
        <name>S-adenosyl-L-methionine</name>
        <dbReference type="ChEBI" id="CHEBI:59789"/>
    </ligand>
</feature>
<comment type="catalytic activity">
    <reaction evidence="7">
        <text>adenosine(1518)/adenosine(1519) in 16S rRNA + 4 S-adenosyl-L-methionine = N(6)-dimethyladenosine(1518)/N(6)-dimethyladenosine(1519) in 16S rRNA + 4 S-adenosyl-L-homocysteine + 4 H(+)</text>
        <dbReference type="Rhea" id="RHEA:19609"/>
        <dbReference type="Rhea" id="RHEA-COMP:10232"/>
        <dbReference type="Rhea" id="RHEA-COMP:10233"/>
        <dbReference type="ChEBI" id="CHEBI:15378"/>
        <dbReference type="ChEBI" id="CHEBI:57856"/>
        <dbReference type="ChEBI" id="CHEBI:59789"/>
        <dbReference type="ChEBI" id="CHEBI:74411"/>
        <dbReference type="ChEBI" id="CHEBI:74493"/>
        <dbReference type="EC" id="2.1.1.182"/>
    </reaction>
</comment>
<keyword evidence="3 7" id="KW-0489">Methyltransferase</keyword>
<name>A0ABQ2PD35_9NEIS</name>
<dbReference type="InterPro" id="IPR011530">
    <property type="entry name" value="rRNA_adenine_dimethylase"/>
</dbReference>
<dbReference type="PANTHER" id="PTHR11727:SF7">
    <property type="entry name" value="DIMETHYLADENOSINE TRANSFERASE-RELATED"/>
    <property type="match status" value="1"/>
</dbReference>
<dbReference type="PROSITE" id="PS01131">
    <property type="entry name" value="RRNA_A_DIMETH"/>
    <property type="match status" value="1"/>
</dbReference>
<evidence type="ECO:0000256" key="5">
    <source>
        <dbReference type="ARBA" id="ARBA00022691"/>
    </source>
</evidence>
<comment type="function">
    <text evidence="7">Specifically dimethylates two adjacent adenosines (A1518 and A1519) in the loop of a conserved hairpin near the 3'-end of 16S rRNA in the 30S particle. May play a critical role in biogenesis of 30S subunits.</text>
</comment>
<dbReference type="SMART" id="SM00650">
    <property type="entry name" value="rADc"/>
    <property type="match status" value="1"/>
</dbReference>